<keyword evidence="3" id="KW-0238">DNA-binding</keyword>
<dbReference type="GO" id="GO:0003700">
    <property type="term" value="F:DNA-binding transcription factor activity"/>
    <property type="evidence" value="ECO:0007669"/>
    <property type="project" value="InterPro"/>
</dbReference>
<gene>
    <name evidence="6" type="ORF">DF183_08165</name>
</gene>
<dbReference type="FunFam" id="1.10.10.10:FF:000001">
    <property type="entry name" value="LysR family transcriptional regulator"/>
    <property type="match status" value="1"/>
</dbReference>
<reference evidence="6 7" key="1">
    <citation type="submission" date="2018-05" db="EMBL/GenBank/DDBJ databases">
        <title>Genome Sequence of an Efficient Indole-Degrading Bacterium, Alcaligenes sp.YBY.</title>
        <authorList>
            <person name="Yang B."/>
        </authorList>
    </citation>
    <scope>NUCLEOTIDE SEQUENCE [LARGE SCALE GENOMIC DNA]</scope>
    <source>
        <strain evidence="6 7">YBY</strain>
    </source>
</reference>
<dbReference type="InterPro" id="IPR036390">
    <property type="entry name" value="WH_DNA-bd_sf"/>
</dbReference>
<evidence type="ECO:0000259" key="5">
    <source>
        <dbReference type="PROSITE" id="PS50931"/>
    </source>
</evidence>
<dbReference type="Pfam" id="PF00126">
    <property type="entry name" value="HTH_1"/>
    <property type="match status" value="1"/>
</dbReference>
<dbReference type="PANTHER" id="PTHR30537">
    <property type="entry name" value="HTH-TYPE TRANSCRIPTIONAL REGULATOR"/>
    <property type="match status" value="1"/>
</dbReference>
<dbReference type="STRING" id="511.UZ73_07060"/>
<sequence length="292" mass="33589">MQVPLLNALRTFTVSAQRLNFTKAAEDLLVSPSAVSHQIKVLEEYLGCKLFLRKNRSLELTDQGQFLFDRLQRPFYEINQALSELRMPHGKSRINLSLRPFVSSMWFTGQLGDFWLKHPDIEINLLHRLQAPDFFRDNINFAIVWGKQGDWPQLQTLRIIPGNLTPVCASSYLQAHGQITSPADLNQHVLIHEENQLCWEQWLRKAAGQELTAKKSFHIDDTNVRMNAVLNGQGVMLGCPALLQPLIDKKEIVQLFDVCLEEYAYFLAYPKEANLSRQEQEFVDWVASIAIR</sequence>
<dbReference type="Gene3D" id="1.10.10.10">
    <property type="entry name" value="Winged helix-like DNA-binding domain superfamily/Winged helix DNA-binding domain"/>
    <property type="match status" value="1"/>
</dbReference>
<dbReference type="EMBL" id="QEXO01000002">
    <property type="protein sequence ID" value="PWE14675.1"/>
    <property type="molecule type" value="Genomic_DNA"/>
</dbReference>
<feature type="domain" description="HTH lysR-type" evidence="5">
    <location>
        <begin position="4"/>
        <end position="61"/>
    </location>
</feature>
<dbReference type="Proteomes" id="UP000245216">
    <property type="component" value="Unassembled WGS sequence"/>
</dbReference>
<dbReference type="InterPro" id="IPR005119">
    <property type="entry name" value="LysR_subst-bd"/>
</dbReference>
<dbReference type="PRINTS" id="PR00039">
    <property type="entry name" value="HTHLYSR"/>
</dbReference>
<dbReference type="GO" id="GO:0003677">
    <property type="term" value="F:DNA binding"/>
    <property type="evidence" value="ECO:0007669"/>
    <property type="project" value="UniProtKB-KW"/>
</dbReference>
<dbReference type="InterPro" id="IPR036388">
    <property type="entry name" value="WH-like_DNA-bd_sf"/>
</dbReference>
<accession>A0A2U2BKX4</accession>
<evidence type="ECO:0000256" key="2">
    <source>
        <dbReference type="ARBA" id="ARBA00023015"/>
    </source>
</evidence>
<dbReference type="SUPFAM" id="SSF46785">
    <property type="entry name" value="Winged helix' DNA-binding domain"/>
    <property type="match status" value="1"/>
</dbReference>
<name>A0A2U2BKX4_ALCFA</name>
<protein>
    <submittedName>
        <fullName evidence="6">Transcriptional regulator</fullName>
    </submittedName>
</protein>
<dbReference type="PROSITE" id="PS50931">
    <property type="entry name" value="HTH_LYSR"/>
    <property type="match status" value="1"/>
</dbReference>
<dbReference type="InterPro" id="IPR058163">
    <property type="entry name" value="LysR-type_TF_proteobact-type"/>
</dbReference>
<dbReference type="PANTHER" id="PTHR30537:SF5">
    <property type="entry name" value="HTH-TYPE TRANSCRIPTIONAL ACTIVATOR TTDR-RELATED"/>
    <property type="match status" value="1"/>
</dbReference>
<dbReference type="RefSeq" id="WP_109088831.1">
    <property type="nucleotide sequence ID" value="NZ_QEXO01000002.1"/>
</dbReference>
<comment type="caution">
    <text evidence="6">The sequence shown here is derived from an EMBL/GenBank/DDBJ whole genome shotgun (WGS) entry which is preliminary data.</text>
</comment>
<evidence type="ECO:0000256" key="1">
    <source>
        <dbReference type="ARBA" id="ARBA00009437"/>
    </source>
</evidence>
<evidence type="ECO:0000313" key="6">
    <source>
        <dbReference type="EMBL" id="PWE14675.1"/>
    </source>
</evidence>
<keyword evidence="4" id="KW-0804">Transcription</keyword>
<proteinExistence type="inferred from homology"/>
<dbReference type="AlphaFoldDB" id="A0A2U2BKX4"/>
<dbReference type="SUPFAM" id="SSF53850">
    <property type="entry name" value="Periplasmic binding protein-like II"/>
    <property type="match status" value="1"/>
</dbReference>
<comment type="similarity">
    <text evidence="1">Belongs to the LysR transcriptional regulatory family.</text>
</comment>
<evidence type="ECO:0000256" key="4">
    <source>
        <dbReference type="ARBA" id="ARBA00023163"/>
    </source>
</evidence>
<keyword evidence="2" id="KW-0805">Transcription regulation</keyword>
<organism evidence="6 7">
    <name type="scientific">Alcaligenes faecalis</name>
    <dbReference type="NCBI Taxonomy" id="511"/>
    <lineage>
        <taxon>Bacteria</taxon>
        <taxon>Pseudomonadati</taxon>
        <taxon>Pseudomonadota</taxon>
        <taxon>Betaproteobacteria</taxon>
        <taxon>Burkholderiales</taxon>
        <taxon>Alcaligenaceae</taxon>
        <taxon>Alcaligenes</taxon>
    </lineage>
</organism>
<reference evidence="6 7" key="2">
    <citation type="submission" date="2018-05" db="EMBL/GenBank/DDBJ databases">
        <authorList>
            <person name="Lanie J.A."/>
            <person name="Ng W.-L."/>
            <person name="Kazmierczak K.M."/>
            <person name="Andrzejewski T.M."/>
            <person name="Davidsen T.M."/>
            <person name="Wayne K.J."/>
            <person name="Tettelin H."/>
            <person name="Glass J.I."/>
            <person name="Rusch D."/>
            <person name="Podicherti R."/>
            <person name="Tsui H.-C.T."/>
            <person name="Winkler M.E."/>
        </authorList>
    </citation>
    <scope>NUCLEOTIDE SEQUENCE [LARGE SCALE GENOMIC DNA]</scope>
    <source>
        <strain evidence="6 7">YBY</strain>
    </source>
</reference>
<dbReference type="Pfam" id="PF03466">
    <property type="entry name" value="LysR_substrate"/>
    <property type="match status" value="1"/>
</dbReference>
<evidence type="ECO:0000313" key="7">
    <source>
        <dbReference type="Proteomes" id="UP000245216"/>
    </source>
</evidence>
<dbReference type="InterPro" id="IPR000847">
    <property type="entry name" value="LysR_HTH_N"/>
</dbReference>
<evidence type="ECO:0000256" key="3">
    <source>
        <dbReference type="ARBA" id="ARBA00023125"/>
    </source>
</evidence>
<dbReference type="Gene3D" id="3.40.190.10">
    <property type="entry name" value="Periplasmic binding protein-like II"/>
    <property type="match status" value="2"/>
</dbReference>